<dbReference type="Proteomes" id="UP000476511">
    <property type="component" value="Unassembled WGS sequence"/>
</dbReference>
<keyword evidence="2 6" id="KW-0812">Transmembrane</keyword>
<feature type="transmembrane region" description="Helical" evidence="6">
    <location>
        <begin position="135"/>
        <end position="154"/>
    </location>
</feature>
<keyword evidence="9" id="KW-1185">Reference proteome</keyword>
<evidence type="ECO:0000256" key="4">
    <source>
        <dbReference type="ARBA" id="ARBA00023136"/>
    </source>
</evidence>
<feature type="domain" description="O-antigen ligase-related" evidence="7">
    <location>
        <begin position="227"/>
        <end position="372"/>
    </location>
</feature>
<evidence type="ECO:0000256" key="2">
    <source>
        <dbReference type="ARBA" id="ARBA00022692"/>
    </source>
</evidence>
<sequence>MLRPAGSGRRDTLVRMTLGRRPVLESAFATFVFFTAFAGQFWRNLLGWWGFGAVVAVVLVGSVWLWAARRPRLSWRRTPKSTLFLLGIATLSLAWSHYPGGTALGLAILFVTTIAALSLTLSLGWHGVLRAAGSALKWVLALSLLFELWVAVFVREPLLPNFPDFDASTGDLPMAFYWSRAMLFDGGPIEGIVGNRNLLGMAALIAAILFAALLASGGMRRAQGIGWLVVSGLILLLTRSATVALVGVLVLAAYGFAMWARRVGPERRRTVYVTAAAALVASVALVGLLWNALLGLFGKSEDLTGRLDIWDSVIGLAAERPVLGWGYIGYWQPWVDPFDGLAVRNGVEYLQAHNAWLDVWMQLGVVGLLAFASIVVGALWRSWFLAVDRPRDERGHPVGFSAISLIPLLVLVALIGQSLAESRLLIESGWILLLAIAWGTKQRQWSPEPLPTMPPTRSPRRWARPEVPR</sequence>
<feature type="transmembrane region" description="Helical" evidence="6">
    <location>
        <begin position="23"/>
        <end position="42"/>
    </location>
</feature>
<dbReference type="AlphaFoldDB" id="A0A6L5R0D8"/>
<feature type="region of interest" description="Disordered" evidence="5">
    <location>
        <begin position="447"/>
        <end position="469"/>
    </location>
</feature>
<dbReference type="GO" id="GO:0016020">
    <property type="term" value="C:membrane"/>
    <property type="evidence" value="ECO:0007669"/>
    <property type="project" value="UniProtKB-SubCell"/>
</dbReference>
<protein>
    <submittedName>
        <fullName evidence="8">O-antigen ligase family protein</fullName>
    </submittedName>
</protein>
<feature type="transmembrane region" description="Helical" evidence="6">
    <location>
        <begin position="104"/>
        <end position="123"/>
    </location>
</feature>
<reference evidence="8 9" key="1">
    <citation type="submission" date="2019-11" db="EMBL/GenBank/DDBJ databases">
        <title>Agromyces kandeliae sp. nov., isolated from mangrove soil.</title>
        <authorList>
            <person name="Wang R."/>
        </authorList>
    </citation>
    <scope>NUCLEOTIDE SEQUENCE [LARGE SCALE GENOMIC DNA]</scope>
    <source>
        <strain evidence="8 9">Q22</strain>
    </source>
</reference>
<feature type="transmembrane region" description="Helical" evidence="6">
    <location>
        <begin position="198"/>
        <end position="219"/>
    </location>
</feature>
<organism evidence="8 9">
    <name type="scientific">Agromyces kandeliae</name>
    <dbReference type="NCBI Taxonomy" id="2666141"/>
    <lineage>
        <taxon>Bacteria</taxon>
        <taxon>Bacillati</taxon>
        <taxon>Actinomycetota</taxon>
        <taxon>Actinomycetes</taxon>
        <taxon>Micrococcales</taxon>
        <taxon>Microbacteriaceae</taxon>
        <taxon>Agromyces</taxon>
    </lineage>
</organism>
<feature type="transmembrane region" description="Helical" evidence="6">
    <location>
        <begin position="48"/>
        <end position="68"/>
    </location>
</feature>
<dbReference type="GO" id="GO:0016874">
    <property type="term" value="F:ligase activity"/>
    <property type="evidence" value="ECO:0007669"/>
    <property type="project" value="UniProtKB-KW"/>
</dbReference>
<evidence type="ECO:0000259" key="7">
    <source>
        <dbReference type="Pfam" id="PF04932"/>
    </source>
</evidence>
<evidence type="ECO:0000256" key="1">
    <source>
        <dbReference type="ARBA" id="ARBA00004141"/>
    </source>
</evidence>
<evidence type="ECO:0000313" key="8">
    <source>
        <dbReference type="EMBL" id="MRX42888.1"/>
    </source>
</evidence>
<keyword evidence="3 6" id="KW-1133">Transmembrane helix</keyword>
<feature type="transmembrane region" description="Helical" evidence="6">
    <location>
        <begin position="174"/>
        <end position="193"/>
    </location>
</feature>
<feature type="compositionally biased region" description="Pro residues" evidence="5">
    <location>
        <begin position="448"/>
        <end position="457"/>
    </location>
</feature>
<feature type="transmembrane region" description="Helical" evidence="6">
    <location>
        <begin position="270"/>
        <end position="293"/>
    </location>
</feature>
<evidence type="ECO:0000313" key="9">
    <source>
        <dbReference type="Proteomes" id="UP000476511"/>
    </source>
</evidence>
<comment type="subcellular location">
    <subcellularLocation>
        <location evidence="1">Membrane</location>
        <topology evidence="1">Multi-pass membrane protein</topology>
    </subcellularLocation>
</comment>
<accession>A0A6L5R0D8</accession>
<evidence type="ECO:0000256" key="5">
    <source>
        <dbReference type="SAM" id="MobiDB-lite"/>
    </source>
</evidence>
<dbReference type="PANTHER" id="PTHR37422:SF13">
    <property type="entry name" value="LIPOPOLYSACCHARIDE BIOSYNTHESIS PROTEIN PA4999-RELATED"/>
    <property type="match status" value="1"/>
</dbReference>
<dbReference type="InterPro" id="IPR007016">
    <property type="entry name" value="O-antigen_ligase-rel_domated"/>
</dbReference>
<feature type="transmembrane region" description="Helical" evidence="6">
    <location>
        <begin position="80"/>
        <end position="98"/>
    </location>
</feature>
<feature type="transmembrane region" description="Helical" evidence="6">
    <location>
        <begin position="225"/>
        <end position="258"/>
    </location>
</feature>
<feature type="transmembrane region" description="Helical" evidence="6">
    <location>
        <begin position="398"/>
        <end position="416"/>
    </location>
</feature>
<feature type="transmembrane region" description="Helical" evidence="6">
    <location>
        <begin position="359"/>
        <end position="386"/>
    </location>
</feature>
<comment type="caution">
    <text evidence="8">The sequence shown here is derived from an EMBL/GenBank/DDBJ whole genome shotgun (WGS) entry which is preliminary data.</text>
</comment>
<dbReference type="EMBL" id="WKJD01000006">
    <property type="protein sequence ID" value="MRX42888.1"/>
    <property type="molecule type" value="Genomic_DNA"/>
</dbReference>
<evidence type="ECO:0000256" key="6">
    <source>
        <dbReference type="SAM" id="Phobius"/>
    </source>
</evidence>
<name>A0A6L5R0D8_9MICO</name>
<gene>
    <name evidence="8" type="ORF">GJR97_04015</name>
</gene>
<keyword evidence="4 6" id="KW-0472">Membrane</keyword>
<evidence type="ECO:0000256" key="3">
    <source>
        <dbReference type="ARBA" id="ARBA00022989"/>
    </source>
</evidence>
<keyword evidence="8" id="KW-0436">Ligase</keyword>
<proteinExistence type="predicted"/>
<dbReference type="InterPro" id="IPR051533">
    <property type="entry name" value="WaaL-like"/>
</dbReference>
<dbReference type="PANTHER" id="PTHR37422">
    <property type="entry name" value="TEICHURONIC ACID BIOSYNTHESIS PROTEIN TUAE"/>
    <property type="match status" value="1"/>
</dbReference>
<dbReference type="Pfam" id="PF04932">
    <property type="entry name" value="Wzy_C"/>
    <property type="match status" value="1"/>
</dbReference>